<feature type="region of interest" description="Disordered" evidence="1">
    <location>
        <begin position="692"/>
        <end position="711"/>
    </location>
</feature>
<dbReference type="OrthoDB" id="8196417at2"/>
<dbReference type="KEGG" id="oca:OCAR_5595"/>
<dbReference type="RefSeq" id="WP_012562755.1">
    <property type="nucleotide sequence ID" value="NC_011386.1"/>
</dbReference>
<evidence type="ECO:0000313" key="2">
    <source>
        <dbReference type="EMBL" id="AEI07099.1"/>
    </source>
</evidence>
<dbReference type="eggNOG" id="COG5283">
    <property type="taxonomic scope" value="Bacteria"/>
</dbReference>
<proteinExistence type="predicted"/>
<accession>B6JEG1</accession>
<evidence type="ECO:0008006" key="4">
    <source>
        <dbReference type="Google" id="ProtNLM"/>
    </source>
</evidence>
<sequence length="721" mass="74972">MGSLTSSLIISLIDRVSGPAKGVGAALKGVAAAEKKLGSGGTSKKFDGLAGSLERAQKAAKGLEFVDLRKTFSSFNLTSREIRAITKDFDALQRAVRGMKASDQLGALRIWRDATVRDLRAVRHETHRLQAVRERAASTFRRSVRNGVGYMTGGSLTYGAYRAGRAGVEATAGNVREGARDYLAGLSPTESARLKATALGLSGRYPSVSMESMHQSLRETATSMRSVDKAVEMGDTLARGLVVLQSLKGKDEALKESAKFFSALDTLGKNLDPGEVRELFHGYLKALGVEGVDLNMADLKLIAQKSKSAGPGLSNRFLMATAPGLQGDMGAARLGTALGSEVAQIIGDRATKKAKAAQSRYGLRNGRGWIDSRKIMTDPDKFAWENLIPALKKKGIDPDDVPAVTKVMNEIFSNQMVSDLFTKMITQRQQYQGKSEQYEKAPGLDAAQALRGKDPFVALQGLTSSLLNFVSVAGEGGMKSAVSGLNSLADAIGNLTQKLADNPKLATGAALGTGAAAVGGGIGTALGLRGLYRWFTKPAAGGAGAAAAGSGALGAAAKFGLKRVLGPIGLAWGLYELVNGFTGDNSRGGGDASSRAASASRAKAAYSSGMNPWMTGETLPTGKGSDIWGGGAKPVDFLDGSVKAAGAGQKTGEAFKSALEAELSRVDATIAAAVQRWTGMLGFSVSPTITPNISNPPAQRQGGLSGSKHAMHADYGFGTTG</sequence>
<dbReference type="KEGG" id="ocg:OCA5_c24030"/>
<evidence type="ECO:0000313" key="3">
    <source>
        <dbReference type="Proteomes" id="UP000007730"/>
    </source>
</evidence>
<keyword evidence="3" id="KW-1185">Reference proteome</keyword>
<dbReference type="STRING" id="504832.OCA5_c24030"/>
<evidence type="ECO:0000256" key="1">
    <source>
        <dbReference type="SAM" id="MobiDB-lite"/>
    </source>
</evidence>
<dbReference type="AlphaFoldDB" id="B6JEG1"/>
<dbReference type="EMBL" id="CP002826">
    <property type="protein sequence ID" value="AEI07099.1"/>
    <property type="molecule type" value="Genomic_DNA"/>
</dbReference>
<reference evidence="2 3" key="1">
    <citation type="journal article" date="2011" name="J. Bacteriol.">
        <title>Complete genome sequences of the chemolithoautotrophic Oligotropha carboxidovorans strains OM4 and OM5.</title>
        <authorList>
            <person name="Volland S."/>
            <person name="Rachinger M."/>
            <person name="Strittmatter A."/>
            <person name="Daniel R."/>
            <person name="Gottschalk G."/>
            <person name="Meyer O."/>
        </authorList>
    </citation>
    <scope>NUCLEOTIDE SEQUENCE [LARGE SCALE GENOMIC DNA]</scope>
    <source>
        <strain evidence="3">ATCC 49405 / DSM 1227 / KCTC 32145 / OM5</strain>
    </source>
</reference>
<gene>
    <name evidence="2" type="ordered locus">OCA5_c24030</name>
</gene>
<dbReference type="Proteomes" id="UP000007730">
    <property type="component" value="Chromosome"/>
</dbReference>
<protein>
    <recommendedName>
        <fullName evidence="4">Phage tail tape measure protein domain-containing protein</fullName>
    </recommendedName>
</protein>
<dbReference type="HOGENOM" id="CLU_383481_0_0_5"/>
<name>B6JEG1_AFIC5</name>
<organism evidence="2 3">
    <name type="scientific">Afipia carboxidovorans (strain ATCC 49405 / DSM 1227 / KCTC 32145 / OM5)</name>
    <name type="common">Oligotropha carboxidovorans</name>
    <dbReference type="NCBI Taxonomy" id="504832"/>
    <lineage>
        <taxon>Bacteria</taxon>
        <taxon>Pseudomonadati</taxon>
        <taxon>Pseudomonadota</taxon>
        <taxon>Alphaproteobacteria</taxon>
        <taxon>Hyphomicrobiales</taxon>
        <taxon>Nitrobacteraceae</taxon>
        <taxon>Afipia</taxon>
    </lineage>
</organism>